<sequence length="796" mass="83764">MALEPAKIPADVDNLRPVEHPDTTQDAAATPDQEMPYRELGLKDDEYASIKELLGRRPTNAELAMYSVMWSEHCSYKSSKIHLKQFGTKVTPEMKQHLLVGMGENAGVVDIGDGWAVTYKVESHNHPSFVEPYQGAATGVGGIVRDIISMGARPVAVMDQLRFGAADHPDTARVVHGVVAGVGGYGNCLGLPNIGGETEFDPSYQQNPLVNALCVGVLRHDAIHLANATGTGNKVVLFGARTGGDGIGGASILASESFEDGMPAKRPSVQVGDPFMEKVLIECCLDLFNADLVLGIQDLGAAGISCATSELASNGDGGMHVDLEKVLLRDPSLTAGEILMSESQERMMAVVAPDRLEEFMAVIDKWDVEAAVIGEVNGSGRLTIDHFGERIVDVDPRTVAHEGPTYHRPYARPAWQDALNADSSDRLARPSSAAELTEQVVAVVTNANQASTAWVTNQYDRFVRGDTALAQPDDAGVIRVDEATGRGVAISTDANGRFTKLDPATGAAQALAESYRNVCTVGATPRAVTDCLNFGSPEDPDAMWQLVEAITGLADACKQMGVPVTGGNVSLYNSHGKVKGLIDSSINPTPVVGVLGVMDDVRRANPSGWFEEGLAIIALGATADELDGSTWTRVVHDHLGGLPPKVDLEAEMALGRVLVALSEADLPEGTKLVRAAHDLSAGGLIQSLVDAVLRHGVGASVDLTPIESRDGVDDFTALFSESGARALVAVHEAAVPVVEAAASAENVPWARIGTTGGDILVVSGTDLLADGGAGRPLMLDLAELRADVESTLPAQF</sequence>
<feature type="binding site" evidence="8">
    <location>
        <position position="270"/>
    </location>
    <ligand>
        <name>substrate</name>
    </ligand>
</feature>
<feature type="binding site" evidence="8">
    <location>
        <begin position="342"/>
        <end position="344"/>
    </location>
    <ligand>
        <name>substrate</name>
    </ligand>
</feature>
<feature type="active site" description="Proton acceptor" evidence="8">
    <location>
        <position position="124"/>
    </location>
</feature>
<feature type="binding site" evidence="8">
    <location>
        <position position="570"/>
    </location>
    <ligand>
        <name>substrate</name>
    </ligand>
</feature>
<dbReference type="Gene3D" id="3.30.1330.10">
    <property type="entry name" value="PurM-like, N-terminal domain"/>
    <property type="match status" value="2"/>
</dbReference>
<accession>A0A7T0PXP1</accession>
<keyword evidence="1 8" id="KW-0963">Cytoplasm</keyword>
<keyword evidence="14" id="KW-1185">Reference proteome</keyword>
<feature type="domain" description="PurM-like N-terminal" evidence="10">
    <location>
        <begin position="103"/>
        <end position="217"/>
    </location>
</feature>
<dbReference type="PIRSF" id="PIRSF001587">
    <property type="entry name" value="FGAM_synthase_II"/>
    <property type="match status" value="1"/>
</dbReference>
<dbReference type="InterPro" id="IPR010918">
    <property type="entry name" value="PurM-like_C_dom"/>
</dbReference>
<keyword evidence="7 8" id="KW-0460">Magnesium</keyword>
<feature type="binding site" evidence="8">
    <location>
        <position position="146"/>
    </location>
    <ligand>
        <name>Mg(2+)</name>
        <dbReference type="ChEBI" id="CHEBI:18420"/>
        <label>2</label>
    </ligand>
</feature>
<evidence type="ECO:0000256" key="6">
    <source>
        <dbReference type="ARBA" id="ARBA00022840"/>
    </source>
</evidence>
<dbReference type="GO" id="GO:0005737">
    <property type="term" value="C:cytoplasm"/>
    <property type="evidence" value="ECO:0007669"/>
    <property type="project" value="UniProtKB-SubCell"/>
</dbReference>
<feature type="active site" evidence="8">
    <location>
        <position position="73"/>
    </location>
</feature>
<feature type="region of interest" description="Disordered" evidence="9">
    <location>
        <begin position="1"/>
        <end position="33"/>
    </location>
</feature>
<feature type="binding site" evidence="8">
    <location>
        <position position="568"/>
    </location>
    <ligand>
        <name>Mg(2+)</name>
        <dbReference type="ChEBI" id="CHEBI:18420"/>
        <label>1</label>
    </ligand>
</feature>
<dbReference type="Gene3D" id="3.90.650.10">
    <property type="entry name" value="PurM-like C-terminal domain"/>
    <property type="match status" value="2"/>
</dbReference>
<comment type="caution">
    <text evidence="8">Lacks conserved residue(s) required for the propagation of feature annotation.</text>
</comment>
<dbReference type="NCBIfam" id="TIGR01736">
    <property type="entry name" value="FGAM_synth_II"/>
    <property type="match status" value="1"/>
</dbReference>
<dbReference type="PANTHER" id="PTHR43555:SF1">
    <property type="entry name" value="PHOSPHORIBOSYLFORMYLGLYCINAMIDINE SYNTHASE SUBUNIT PURL"/>
    <property type="match status" value="1"/>
</dbReference>
<evidence type="ECO:0000256" key="1">
    <source>
        <dbReference type="ARBA" id="ARBA00022490"/>
    </source>
</evidence>
<evidence type="ECO:0000256" key="2">
    <source>
        <dbReference type="ARBA" id="ARBA00022598"/>
    </source>
</evidence>
<dbReference type="InterPro" id="IPR041609">
    <property type="entry name" value="PurL_linker"/>
</dbReference>
<dbReference type="InterPro" id="IPR036921">
    <property type="entry name" value="PurM-like_N_sf"/>
</dbReference>
<evidence type="ECO:0000313" key="13">
    <source>
        <dbReference type="EMBL" id="QPL06698.1"/>
    </source>
</evidence>
<dbReference type="UniPathway" id="UPA00074">
    <property type="reaction ID" value="UER00128"/>
</dbReference>
<dbReference type="PANTHER" id="PTHR43555">
    <property type="entry name" value="PHOSPHORIBOSYLFORMYLGLYCINAMIDINE SYNTHASE SUBUNIT PURL"/>
    <property type="match status" value="1"/>
</dbReference>
<organism evidence="13 14">
    <name type="scientific">Actinomyces respiraculi</name>
    <dbReference type="NCBI Taxonomy" id="2744574"/>
    <lineage>
        <taxon>Bacteria</taxon>
        <taxon>Bacillati</taxon>
        <taxon>Actinomycetota</taxon>
        <taxon>Actinomycetes</taxon>
        <taxon>Actinomycetales</taxon>
        <taxon>Actinomycetaceae</taxon>
        <taxon>Actinomyces</taxon>
    </lineage>
</organism>
<evidence type="ECO:0000313" key="14">
    <source>
        <dbReference type="Proteomes" id="UP000594637"/>
    </source>
</evidence>
<dbReference type="SUPFAM" id="SSF55326">
    <property type="entry name" value="PurM N-terminal domain-like"/>
    <property type="match status" value="2"/>
</dbReference>
<dbReference type="CDD" id="cd02204">
    <property type="entry name" value="PurL_repeat2"/>
    <property type="match status" value="1"/>
</dbReference>
<feature type="binding site" evidence="8">
    <location>
        <position position="122"/>
    </location>
    <ligand>
        <name>Mg(2+)</name>
        <dbReference type="ChEBI" id="CHEBI:18420"/>
        <label>1</label>
    </ligand>
</feature>
<feature type="binding site" evidence="8">
    <location>
        <position position="530"/>
    </location>
    <ligand>
        <name>ATP</name>
        <dbReference type="ChEBI" id="CHEBI:30616"/>
    </ligand>
</feature>
<evidence type="ECO:0000256" key="9">
    <source>
        <dbReference type="SAM" id="MobiDB-lite"/>
    </source>
</evidence>
<comment type="pathway">
    <text evidence="8">Purine metabolism; IMP biosynthesis via de novo pathway; 5-amino-1-(5-phospho-D-ribosyl)imidazole from N(2)-formyl-N(1)-(5-phospho-D-ribosyl)glycinamide: step 1/2.</text>
</comment>
<comment type="similarity">
    <text evidence="8">Belongs to the FGAMS family.</text>
</comment>
<dbReference type="InterPro" id="IPR036676">
    <property type="entry name" value="PurM-like_C_sf"/>
</dbReference>
<feature type="binding site" evidence="8">
    <location>
        <position position="298"/>
    </location>
    <ligand>
        <name>Mg(2+)</name>
        <dbReference type="ChEBI" id="CHEBI:18420"/>
        <label>2</label>
    </ligand>
</feature>
<feature type="binding site" evidence="8">
    <location>
        <begin position="123"/>
        <end position="126"/>
    </location>
    <ligand>
        <name>substrate</name>
    </ligand>
</feature>
<comment type="function">
    <text evidence="8">Part of the phosphoribosylformylglycinamidine synthase complex involved in the purines biosynthetic pathway. Catalyzes the ATP-dependent conversion of formylglycinamide ribonucleotide (FGAR) and glutamine to yield formylglycinamidine ribonucleotide (FGAM) and glutamate. The FGAM synthase complex is composed of three subunits. PurQ produces an ammonia molecule by converting glutamine to glutamate. PurL transfers the ammonia molecule to FGAR to form FGAM in an ATP-dependent manner. PurS interacts with PurQ and PurL and is thought to assist in the transfer of the ammonia molecule from PurQ to PurL.</text>
</comment>
<dbReference type="CDD" id="cd02203">
    <property type="entry name" value="PurL_repeat1"/>
    <property type="match status" value="1"/>
</dbReference>
<dbReference type="EC" id="6.3.5.3" evidence="8"/>
<dbReference type="GO" id="GO:0004642">
    <property type="term" value="F:phosphoribosylformylglycinamidine synthase activity"/>
    <property type="evidence" value="ECO:0007669"/>
    <property type="project" value="UniProtKB-UniRule"/>
</dbReference>
<evidence type="ECO:0000259" key="11">
    <source>
        <dbReference type="Pfam" id="PF02769"/>
    </source>
</evidence>
<evidence type="ECO:0000256" key="5">
    <source>
        <dbReference type="ARBA" id="ARBA00022755"/>
    </source>
</evidence>
<evidence type="ECO:0000259" key="10">
    <source>
        <dbReference type="Pfam" id="PF00586"/>
    </source>
</evidence>
<evidence type="ECO:0000259" key="12">
    <source>
        <dbReference type="Pfam" id="PF18072"/>
    </source>
</evidence>
<dbReference type="InterPro" id="IPR010074">
    <property type="entry name" value="PRibForGlyAmidine_synth_PurL"/>
</dbReference>
<name>A0A7T0PXP1_9ACTO</name>
<dbReference type="HAMAP" id="MF_00420">
    <property type="entry name" value="PurL_2"/>
    <property type="match status" value="1"/>
</dbReference>
<feature type="domain" description="PurM-like C-terminal" evidence="11">
    <location>
        <begin position="611"/>
        <end position="757"/>
    </location>
</feature>
<feature type="binding site" evidence="8">
    <location>
        <position position="76"/>
    </location>
    <ligand>
        <name>ATP</name>
        <dbReference type="ChEBI" id="CHEBI:30616"/>
    </ligand>
</feature>
<keyword evidence="6 8" id="KW-0067">ATP-binding</keyword>
<feature type="binding site" evidence="8">
    <location>
        <position position="567"/>
    </location>
    <ligand>
        <name>ATP</name>
        <dbReference type="ChEBI" id="CHEBI:30616"/>
    </ligand>
</feature>
<comment type="catalytic activity">
    <reaction evidence="8">
        <text>N(2)-formyl-N(1)-(5-phospho-beta-D-ribosyl)glycinamide + L-glutamine + ATP + H2O = 2-formamido-N(1)-(5-O-phospho-beta-D-ribosyl)acetamidine + L-glutamate + ADP + phosphate + H(+)</text>
        <dbReference type="Rhea" id="RHEA:17129"/>
        <dbReference type="ChEBI" id="CHEBI:15377"/>
        <dbReference type="ChEBI" id="CHEBI:15378"/>
        <dbReference type="ChEBI" id="CHEBI:29985"/>
        <dbReference type="ChEBI" id="CHEBI:30616"/>
        <dbReference type="ChEBI" id="CHEBI:43474"/>
        <dbReference type="ChEBI" id="CHEBI:58359"/>
        <dbReference type="ChEBI" id="CHEBI:147286"/>
        <dbReference type="ChEBI" id="CHEBI:147287"/>
        <dbReference type="ChEBI" id="CHEBI:456216"/>
        <dbReference type="EC" id="6.3.5.3"/>
    </reaction>
</comment>
<evidence type="ECO:0000256" key="3">
    <source>
        <dbReference type="ARBA" id="ARBA00022723"/>
    </source>
</evidence>
<dbReference type="FunFam" id="3.30.1330.10:FF:000004">
    <property type="entry name" value="Phosphoribosylformylglycinamidine synthase subunit PurL"/>
    <property type="match status" value="1"/>
</dbReference>
<gene>
    <name evidence="8 13" type="primary">purL</name>
    <name evidence="13" type="ORF">ID810_10720</name>
</gene>
<dbReference type="EMBL" id="CP063989">
    <property type="protein sequence ID" value="QPL06698.1"/>
    <property type="molecule type" value="Genomic_DNA"/>
</dbReference>
<dbReference type="GO" id="GO:0006189">
    <property type="term" value="P:'de novo' IMP biosynthetic process"/>
    <property type="evidence" value="ECO:0007669"/>
    <property type="project" value="UniProtKB-UniRule"/>
</dbReference>
<feature type="domain" description="PurM-like C-terminal" evidence="11">
    <location>
        <begin position="231"/>
        <end position="384"/>
    </location>
</feature>
<dbReference type="GO" id="GO:0005524">
    <property type="term" value="F:ATP binding"/>
    <property type="evidence" value="ECO:0007669"/>
    <property type="project" value="UniProtKB-UniRule"/>
</dbReference>
<keyword evidence="2 8" id="KW-0436">Ligase</keyword>
<feature type="domain" description="Phosphoribosylformylglycinamidine synthase linker" evidence="12">
    <location>
        <begin position="35"/>
        <end position="77"/>
    </location>
</feature>
<feature type="compositionally biased region" description="Basic and acidic residues" evidence="9">
    <location>
        <begin position="13"/>
        <end position="23"/>
    </location>
</feature>
<comment type="subunit">
    <text evidence="8">Monomer. Part of the FGAM synthase complex composed of 1 PurL, 1 PurQ and 2 PurS subunits.</text>
</comment>
<keyword evidence="3 8" id="KW-0479">Metal-binding</keyword>
<proteinExistence type="inferred from homology"/>
<evidence type="ECO:0000256" key="7">
    <source>
        <dbReference type="ARBA" id="ARBA00022842"/>
    </source>
</evidence>
<dbReference type="NCBIfam" id="NF002290">
    <property type="entry name" value="PRK01213.1"/>
    <property type="match status" value="1"/>
</dbReference>
<keyword evidence="4 8" id="KW-0547">Nucleotide-binding</keyword>
<feature type="binding site" evidence="8">
    <location>
        <position position="145"/>
    </location>
    <ligand>
        <name>substrate</name>
    </ligand>
</feature>
<keyword evidence="5 8" id="KW-0658">Purine biosynthesis</keyword>
<feature type="binding site" evidence="8">
    <location>
        <position position="120"/>
    </location>
    <ligand>
        <name>ATP</name>
        <dbReference type="ChEBI" id="CHEBI:30616"/>
    </ligand>
</feature>
<dbReference type="SUPFAM" id="SSF56042">
    <property type="entry name" value="PurM C-terminal domain-like"/>
    <property type="match status" value="2"/>
</dbReference>
<dbReference type="AlphaFoldDB" id="A0A7T0PXP1"/>
<protein>
    <recommendedName>
        <fullName evidence="8">Phosphoribosylformylglycinamidine synthase subunit PurL</fullName>
        <shortName evidence="8">FGAM synthase</shortName>
        <ecNumber evidence="8">6.3.5.3</ecNumber>
    </recommendedName>
    <alternativeName>
        <fullName evidence="8">Formylglycinamide ribonucleotide amidotransferase subunit II</fullName>
        <shortName evidence="8">FGAR amidotransferase II</shortName>
        <shortName evidence="8">FGAR-AT II</shortName>
    </alternativeName>
    <alternativeName>
        <fullName evidence="8">Glutamine amidotransferase PurL</fullName>
    </alternativeName>
    <alternativeName>
        <fullName evidence="8">Phosphoribosylformylglycinamidine synthase subunit II</fullName>
    </alternativeName>
</protein>
<dbReference type="InterPro" id="IPR016188">
    <property type="entry name" value="PurM-like_N"/>
</dbReference>
<dbReference type="GO" id="GO:0000287">
    <property type="term" value="F:magnesium ion binding"/>
    <property type="evidence" value="ECO:0007669"/>
    <property type="project" value="UniProtKB-UniRule"/>
</dbReference>
<dbReference type="Pfam" id="PF00586">
    <property type="entry name" value="AIRS"/>
    <property type="match status" value="2"/>
</dbReference>
<feature type="domain" description="PurM-like N-terminal" evidence="10">
    <location>
        <begin position="473"/>
        <end position="598"/>
    </location>
</feature>
<dbReference type="Pfam" id="PF18072">
    <property type="entry name" value="FGAR-AT_linker"/>
    <property type="match status" value="1"/>
</dbReference>
<reference evidence="13 14" key="1">
    <citation type="submission" date="2020-11" db="EMBL/GenBank/DDBJ databases">
        <title>Actinomyces sp. ZJ750.</title>
        <authorList>
            <person name="Zhou J."/>
        </authorList>
    </citation>
    <scope>NUCLEOTIDE SEQUENCE [LARGE SCALE GENOMIC DNA]</scope>
    <source>
        <strain evidence="13 14">ZJ750</strain>
    </source>
</reference>
<evidence type="ECO:0000256" key="8">
    <source>
        <dbReference type="HAMAP-Rule" id="MF_00420"/>
    </source>
</evidence>
<dbReference type="KEGG" id="arep:ID810_10720"/>
<evidence type="ECO:0000256" key="4">
    <source>
        <dbReference type="ARBA" id="ARBA00022741"/>
    </source>
</evidence>
<comment type="subcellular location">
    <subcellularLocation>
        <location evidence="8">Cytoplasm</location>
    </subcellularLocation>
</comment>
<dbReference type="Pfam" id="PF02769">
    <property type="entry name" value="AIRS_C"/>
    <property type="match status" value="2"/>
</dbReference>
<dbReference type="Proteomes" id="UP000594637">
    <property type="component" value="Chromosome"/>
</dbReference>